<dbReference type="BRENDA" id="2.3.1.82">
    <property type="organism ID" value="5087"/>
</dbReference>
<evidence type="ECO:0000259" key="10">
    <source>
        <dbReference type="PROSITE" id="PS51186"/>
    </source>
</evidence>
<evidence type="ECO:0000256" key="5">
    <source>
        <dbReference type="ARBA" id="ARBA00023251"/>
    </source>
</evidence>
<feature type="domain" description="N-acetyltransferase" evidence="10">
    <location>
        <begin position="7"/>
        <end position="165"/>
    </location>
</feature>
<dbReference type="FunFam" id="3.40.630.30:FF:000025">
    <property type="entry name" value="Aminoglycoside acetyltransferase"/>
    <property type="match status" value="1"/>
</dbReference>
<comment type="subunit">
    <text evidence="1">Homodimer.</text>
</comment>
<dbReference type="Gene3D" id="3.40.630.30">
    <property type="match status" value="2"/>
</dbReference>
<proteinExistence type="predicted"/>
<keyword evidence="5" id="KW-0046">Antibiotic resistance</keyword>
<evidence type="ECO:0000256" key="3">
    <source>
        <dbReference type="ARBA" id="ARBA00017677"/>
    </source>
</evidence>
<evidence type="ECO:0000313" key="11">
    <source>
        <dbReference type="EMBL" id="AAL82588.1"/>
    </source>
</evidence>
<dbReference type="EC" id="2.3.1.82" evidence="2"/>
<dbReference type="PANTHER" id="PTHR31438">
    <property type="entry name" value="LYSINE N-ACYLTRANSFERASE C17G9.06C-RELATED"/>
    <property type="match status" value="1"/>
</dbReference>
<comment type="catalytic activity">
    <reaction evidence="8">
        <text>kanamycin B + acetyl-CoA = N(6')-acetylkanamycin B + CoA + H(+)</text>
        <dbReference type="Rhea" id="RHEA:16449"/>
        <dbReference type="ChEBI" id="CHEBI:15378"/>
        <dbReference type="ChEBI" id="CHEBI:57287"/>
        <dbReference type="ChEBI" id="CHEBI:57288"/>
        <dbReference type="ChEBI" id="CHEBI:58390"/>
        <dbReference type="ChEBI" id="CHEBI:58549"/>
        <dbReference type="EC" id="2.3.1.82"/>
    </reaction>
</comment>
<dbReference type="RefSeq" id="WP_063838852.1">
    <property type="nucleotide sequence ID" value="NG_047210.1"/>
</dbReference>
<dbReference type="NCBIfam" id="NF033083">
    <property type="entry name" value="AAC_3_I"/>
    <property type="match status" value="1"/>
</dbReference>
<protein>
    <recommendedName>
        <fullName evidence="3">Aminoglycoside N(6')-acetyltransferase type 1</fullName>
        <ecNumber evidence="2">2.3.1.82</ecNumber>
    </recommendedName>
    <alternativeName>
        <fullName evidence="9">AAC(6')-I</fullName>
    </alternativeName>
    <alternativeName>
        <fullName evidence="7">Aminoglycoside resistance protein</fullName>
    </alternativeName>
</protein>
<dbReference type="CARD" id="ARO:3002600">
    <property type="molecule name" value="AAC_3Ib_AAC_6Ib"/>
    <property type="mechanism identifier" value="ARO:0001004"/>
    <property type="mechanism name" value="antibiotic inactivation"/>
</dbReference>
<organism evidence="11">
    <name type="scientific">Pseudomonas aeruginosa</name>
    <dbReference type="NCBI Taxonomy" id="287"/>
    <lineage>
        <taxon>Bacteria</taxon>
        <taxon>Pseudomonadati</taxon>
        <taxon>Pseudomonadota</taxon>
        <taxon>Gammaproteobacteria</taxon>
        <taxon>Pseudomonadales</taxon>
        <taxon>Pseudomonadaceae</taxon>
        <taxon>Pseudomonas</taxon>
    </lineage>
</organism>
<dbReference type="NCBIfam" id="NF012165">
    <property type="entry name" value="AAC_6p_set_A"/>
    <property type="match status" value="1"/>
</dbReference>
<dbReference type="Pfam" id="PF00583">
    <property type="entry name" value="Acetyltransf_1"/>
    <property type="match status" value="1"/>
</dbReference>
<keyword evidence="4 11" id="KW-0808">Transferase</keyword>
<feature type="domain" description="N-acetyltransferase" evidence="10">
    <location>
        <begin position="158"/>
        <end position="325"/>
    </location>
</feature>
<dbReference type="SMR" id="Q8RPU6"/>
<evidence type="ECO:0000256" key="8">
    <source>
        <dbReference type="ARBA" id="ARBA00048923"/>
    </source>
</evidence>
<reference evidence="11" key="1">
    <citation type="journal article" date="2002" name="Antimicrob. Agents Chemother.">
        <title>Molecular characterization of a novel class 1 integron containing bla(GES-1) and a fused product of aac3-Ib/aac6'-Ib' gene cassettes in Pseudomonas aeruginosa.</title>
        <authorList>
            <person name="Dubois V."/>
            <person name="Poirel L."/>
            <person name="Marie C."/>
            <person name="Arpin C."/>
            <person name="Nordmann P."/>
            <person name="Quentin C."/>
        </authorList>
    </citation>
    <scope>NUCLEOTIDE SEQUENCE</scope>
</reference>
<dbReference type="NCBIfam" id="NF033074">
    <property type="entry name" value="AAC_6p_Ib"/>
    <property type="match status" value="1"/>
</dbReference>
<dbReference type="EMBL" id="AF355189">
    <property type="protein sequence ID" value="AAL82588.1"/>
    <property type="molecule type" value="Genomic_DNA"/>
</dbReference>
<evidence type="ECO:0000256" key="7">
    <source>
        <dbReference type="ARBA" id="ARBA00029660"/>
    </source>
</evidence>
<dbReference type="GO" id="GO:0047663">
    <property type="term" value="F:aminoglycoside 6'-N-acetyltransferase activity"/>
    <property type="evidence" value="ECO:0007669"/>
    <property type="project" value="UniProtKB-EC"/>
</dbReference>
<accession>Q8RPU6</accession>
<dbReference type="KEGG" id="ag:AAL82588"/>
<sequence length="334" mass="36897">MSIIATVKIGPDEISAMRAVLDLFGKEFEDIPTYSDRQPTNEYLANLLHSETFIALAAFDRGTAIGGLAAYVLPKFEQARSEIYIYDLAVASSHRRLGVATALISHLKRVAVELGAYVIYVQADYGDDPAVALYTKLGVREDVMHFDIDPLTNSNDSVTLRLMTEHDLAMLYEWVNRSHIVEWWGGEEARPTLADVQEQYLPSVLAQESVTPYIAMLNGEPIGYAQSYVALGGGDGWWEEETDPGVRGIDQSLANASQLGKGLGTKLVRALVELLFNDPEVTKIQTDPSPSNLRAIRCYEKAGFERQGTVTTPDGPAVYMVQTRQAFERTRSDA</sequence>
<evidence type="ECO:0000256" key="2">
    <source>
        <dbReference type="ARBA" id="ARBA00012888"/>
    </source>
</evidence>
<dbReference type="InterPro" id="IPR000182">
    <property type="entry name" value="GNAT_dom"/>
</dbReference>
<evidence type="ECO:0000256" key="6">
    <source>
        <dbReference type="ARBA" id="ARBA00023315"/>
    </source>
</evidence>
<keyword evidence="6" id="KW-0012">Acyltransferase</keyword>
<dbReference type="Pfam" id="PF13523">
    <property type="entry name" value="Acetyltransf_8"/>
    <property type="match status" value="1"/>
</dbReference>
<dbReference type="GO" id="GO:0046677">
    <property type="term" value="P:response to antibiotic"/>
    <property type="evidence" value="ECO:0007669"/>
    <property type="project" value="UniProtKB-KW"/>
</dbReference>
<dbReference type="PROSITE" id="PS51186">
    <property type="entry name" value="GNAT"/>
    <property type="match status" value="2"/>
</dbReference>
<dbReference type="InterPro" id="IPR030971">
    <property type="entry name" value="N6_acetyl_AAC6"/>
</dbReference>
<dbReference type="PANTHER" id="PTHR31438:SF1">
    <property type="entry name" value="LYSINE N-ACYLTRANSFERASE C17G9.06C-RELATED"/>
    <property type="match status" value="1"/>
</dbReference>
<evidence type="ECO:0000256" key="1">
    <source>
        <dbReference type="ARBA" id="ARBA00011738"/>
    </source>
</evidence>
<dbReference type="AlphaFoldDB" id="Q8RPU6"/>
<dbReference type="NCBIfam" id="TIGR04431">
    <property type="entry name" value="N6_acetyl_AAC6"/>
    <property type="match status" value="1"/>
</dbReference>
<dbReference type="SUPFAM" id="SSF55729">
    <property type="entry name" value="Acyl-CoA N-acyltransferases (Nat)"/>
    <property type="match status" value="2"/>
</dbReference>
<name>Q8RPU6_PSEAI</name>
<dbReference type="InterPro" id="IPR016181">
    <property type="entry name" value="Acyl_CoA_acyltransferase"/>
</dbReference>
<gene>
    <name evidence="11" type="primary">aac(3)-Ib/aac(6')-Ib</name>
</gene>
<evidence type="ECO:0000256" key="4">
    <source>
        <dbReference type="ARBA" id="ARBA00022679"/>
    </source>
</evidence>
<evidence type="ECO:0000256" key="9">
    <source>
        <dbReference type="ARBA" id="ARBA00079472"/>
    </source>
</evidence>
<dbReference type="CDD" id="cd04301">
    <property type="entry name" value="NAT_SF"/>
    <property type="match status" value="1"/>
</dbReference>